<evidence type="ECO:0000256" key="1">
    <source>
        <dbReference type="SAM" id="MobiDB-lite"/>
    </source>
</evidence>
<feature type="region of interest" description="Disordered" evidence="1">
    <location>
        <begin position="21"/>
        <end position="51"/>
    </location>
</feature>
<organism evidence="3 4">
    <name type="scientific">Pedobacter frigiditerrae</name>
    <dbReference type="NCBI Taxonomy" id="2530452"/>
    <lineage>
        <taxon>Bacteria</taxon>
        <taxon>Pseudomonadati</taxon>
        <taxon>Bacteroidota</taxon>
        <taxon>Sphingobacteriia</taxon>
        <taxon>Sphingobacteriales</taxon>
        <taxon>Sphingobacteriaceae</taxon>
        <taxon>Pedobacter</taxon>
    </lineage>
</organism>
<feature type="compositionally biased region" description="Basic and acidic residues" evidence="1">
    <location>
        <begin position="106"/>
        <end position="126"/>
    </location>
</feature>
<evidence type="ECO:0008006" key="5">
    <source>
        <dbReference type="Google" id="ProtNLM"/>
    </source>
</evidence>
<keyword evidence="4" id="KW-1185">Reference proteome</keyword>
<protein>
    <recommendedName>
        <fullName evidence="5">LTXXQ motif family protein</fullName>
    </recommendedName>
</protein>
<dbReference type="Proteomes" id="UP000292884">
    <property type="component" value="Unassembled WGS sequence"/>
</dbReference>
<name>A0A4R0MTT6_9SPHI</name>
<dbReference type="RefSeq" id="WP_131553900.1">
    <property type="nucleotide sequence ID" value="NZ_SJSK01000003.1"/>
</dbReference>
<dbReference type="AlphaFoldDB" id="A0A4R0MTT6"/>
<feature type="region of interest" description="Disordered" evidence="1">
    <location>
        <begin position="106"/>
        <end position="148"/>
    </location>
</feature>
<sequence>MKKILYTVALVVMGITASYAQKPERAGRDNQTPEQRAERAATAMQQKLSLTADQKQKVQAIELDRIKKNEEWRKADDKTIKGKLEERKAFNKATQDKIDAILTADQKKTLDASRAEMRDKMKDRKGGKGSRGPRPGDGTPPPPPPANN</sequence>
<gene>
    <name evidence="3" type="ORF">EZ428_14605</name>
</gene>
<proteinExistence type="predicted"/>
<accession>A0A4R0MTT6</accession>
<dbReference type="OrthoDB" id="1448514at2"/>
<feature type="compositionally biased region" description="Pro residues" evidence="1">
    <location>
        <begin position="138"/>
        <end position="148"/>
    </location>
</feature>
<reference evidence="3 4" key="1">
    <citation type="submission" date="2019-02" db="EMBL/GenBank/DDBJ databases">
        <title>Pedobacter sp. RP-1-13 sp. nov., isolated from Arctic soil.</title>
        <authorList>
            <person name="Dahal R.H."/>
        </authorList>
    </citation>
    <scope>NUCLEOTIDE SEQUENCE [LARGE SCALE GENOMIC DNA]</scope>
    <source>
        <strain evidence="3 4">RP-1-13</strain>
    </source>
</reference>
<feature type="signal peptide" evidence="2">
    <location>
        <begin position="1"/>
        <end position="20"/>
    </location>
</feature>
<feature type="chain" id="PRO_5020763332" description="LTXXQ motif family protein" evidence="2">
    <location>
        <begin position="21"/>
        <end position="148"/>
    </location>
</feature>
<evidence type="ECO:0000313" key="3">
    <source>
        <dbReference type="EMBL" id="TCC90501.1"/>
    </source>
</evidence>
<evidence type="ECO:0000256" key="2">
    <source>
        <dbReference type="SAM" id="SignalP"/>
    </source>
</evidence>
<keyword evidence="2" id="KW-0732">Signal</keyword>
<evidence type="ECO:0000313" key="4">
    <source>
        <dbReference type="Proteomes" id="UP000292884"/>
    </source>
</evidence>
<comment type="caution">
    <text evidence="3">The sequence shown here is derived from an EMBL/GenBank/DDBJ whole genome shotgun (WGS) entry which is preliminary data.</text>
</comment>
<dbReference type="EMBL" id="SJSK01000003">
    <property type="protein sequence ID" value="TCC90501.1"/>
    <property type="molecule type" value="Genomic_DNA"/>
</dbReference>